<keyword evidence="3" id="KW-1185">Reference proteome</keyword>
<dbReference type="PANTHER" id="PTHR42791:SF1">
    <property type="entry name" value="N-ACETYLTRANSFERASE DOMAIN-CONTAINING PROTEIN"/>
    <property type="match status" value="1"/>
</dbReference>
<dbReference type="InterPro" id="IPR000182">
    <property type="entry name" value="GNAT_dom"/>
</dbReference>
<dbReference type="PANTHER" id="PTHR42791">
    <property type="entry name" value="GNAT FAMILY ACETYLTRANSFERASE"/>
    <property type="match status" value="1"/>
</dbReference>
<dbReference type="CDD" id="cd04301">
    <property type="entry name" value="NAT_SF"/>
    <property type="match status" value="1"/>
</dbReference>
<evidence type="ECO:0000313" key="3">
    <source>
        <dbReference type="Proteomes" id="UP000239895"/>
    </source>
</evidence>
<evidence type="ECO:0000313" key="2">
    <source>
        <dbReference type="EMBL" id="PRZ04396.1"/>
    </source>
</evidence>
<dbReference type="SUPFAM" id="SSF55729">
    <property type="entry name" value="Acyl-CoA N-acyltransferases (Nat)"/>
    <property type="match status" value="1"/>
</dbReference>
<dbReference type="Pfam" id="PF00583">
    <property type="entry name" value="Acetyltransf_1"/>
    <property type="match status" value="1"/>
</dbReference>
<protein>
    <submittedName>
        <fullName evidence="2">Acetyltransferase (GNAT) family protein</fullName>
    </submittedName>
</protein>
<dbReference type="PROSITE" id="PS51186">
    <property type="entry name" value="GNAT"/>
    <property type="match status" value="1"/>
</dbReference>
<dbReference type="InterPro" id="IPR016181">
    <property type="entry name" value="Acyl_CoA_acyltransferase"/>
</dbReference>
<evidence type="ECO:0000259" key="1">
    <source>
        <dbReference type="PROSITE" id="PS51186"/>
    </source>
</evidence>
<proteinExistence type="predicted"/>
<dbReference type="RefSeq" id="WP_106269183.1">
    <property type="nucleotide sequence ID" value="NZ_PVTX01000010.1"/>
</dbReference>
<organism evidence="2 3">
    <name type="scientific">Isoptericola halotolerans</name>
    <dbReference type="NCBI Taxonomy" id="300560"/>
    <lineage>
        <taxon>Bacteria</taxon>
        <taxon>Bacillati</taxon>
        <taxon>Actinomycetota</taxon>
        <taxon>Actinomycetes</taxon>
        <taxon>Micrococcales</taxon>
        <taxon>Promicromonosporaceae</taxon>
        <taxon>Isoptericola</taxon>
    </lineage>
</organism>
<dbReference type="InterPro" id="IPR052523">
    <property type="entry name" value="Trichothecene_AcTrans"/>
</dbReference>
<dbReference type="Gene3D" id="3.40.630.30">
    <property type="match status" value="1"/>
</dbReference>
<reference evidence="2 3" key="1">
    <citation type="submission" date="2018-03" db="EMBL/GenBank/DDBJ databases">
        <title>Comparative analysis of microorganisms from saline springs in Andes Mountain Range, Colombia.</title>
        <authorList>
            <person name="Rubin E."/>
        </authorList>
    </citation>
    <scope>NUCLEOTIDE SEQUENCE [LARGE SCALE GENOMIC DNA]</scope>
    <source>
        <strain evidence="2 3">CG 23</strain>
    </source>
</reference>
<feature type="domain" description="N-acetyltransferase" evidence="1">
    <location>
        <begin position="52"/>
        <end position="194"/>
    </location>
</feature>
<dbReference type="Proteomes" id="UP000239895">
    <property type="component" value="Unassembled WGS sequence"/>
</dbReference>
<sequence>MTEVPAVRTLLARAFAEDPMFSWVFPEASGRTEALAVFMGLLVEAYEAAGQVDVVAADDGSPAAVALWRVVESVEPPPAAVTLPTVGGYLSAVVGPDHAAAVGAGLAETREHRPEGTHAYLNALGAAPERRGQGYGAAAVRRVTDHADAARIPTHLDTVSPDNVEWYARRGFDVVARYRLGDGPPAWAMTRPPHPG</sequence>
<name>A0ABX5EF03_9MICO</name>
<comment type="caution">
    <text evidence="2">The sequence shown here is derived from an EMBL/GenBank/DDBJ whole genome shotgun (WGS) entry which is preliminary data.</text>
</comment>
<gene>
    <name evidence="2" type="ORF">BCL65_11057</name>
</gene>
<accession>A0ABX5EF03</accession>
<dbReference type="EMBL" id="PVTX01000010">
    <property type="protein sequence ID" value="PRZ04396.1"/>
    <property type="molecule type" value="Genomic_DNA"/>
</dbReference>